<gene>
    <name evidence="2" type="ORF">R1flu_012013</name>
</gene>
<reference evidence="2 3" key="1">
    <citation type="submission" date="2024-09" db="EMBL/GenBank/DDBJ databases">
        <title>Chromosome-scale assembly of Riccia fluitans.</title>
        <authorList>
            <person name="Paukszto L."/>
            <person name="Sawicki J."/>
            <person name="Karawczyk K."/>
            <person name="Piernik-Szablinska J."/>
            <person name="Szczecinska M."/>
            <person name="Mazdziarz M."/>
        </authorList>
    </citation>
    <scope>NUCLEOTIDE SEQUENCE [LARGE SCALE GENOMIC DNA]</scope>
    <source>
        <strain evidence="2">Rf_01</strain>
        <tissue evidence="2">Aerial parts of the thallus</tissue>
    </source>
</reference>
<feature type="compositionally biased region" description="Polar residues" evidence="1">
    <location>
        <begin position="173"/>
        <end position="184"/>
    </location>
</feature>
<dbReference type="EMBL" id="JBHFFA010000002">
    <property type="protein sequence ID" value="KAL2644426.1"/>
    <property type="molecule type" value="Genomic_DNA"/>
</dbReference>
<keyword evidence="3" id="KW-1185">Reference proteome</keyword>
<sequence>MIPTLAFAYCWNNHRLPMLRLPCTHLRSQRMCYFSVPKTGNKTTKSSDLLAAAVTAPWACVNHCKNSVARSKRGKKTRRRKVLAAKNQLGSNLPTTVSKFMLDALPVMTCGIHRGRVVSEDSRSECALAVRLAGWIGDEDDEQQQKGKFSSVGRKDEILVLFVYPSISNQGNRKQYSELQTTTHVDLEDESSRRSSHKARGIAA</sequence>
<protein>
    <submittedName>
        <fullName evidence="2">Uncharacterized protein</fullName>
    </submittedName>
</protein>
<proteinExistence type="predicted"/>
<comment type="caution">
    <text evidence="2">The sequence shown here is derived from an EMBL/GenBank/DDBJ whole genome shotgun (WGS) entry which is preliminary data.</text>
</comment>
<organism evidence="2 3">
    <name type="scientific">Riccia fluitans</name>
    <dbReference type="NCBI Taxonomy" id="41844"/>
    <lineage>
        <taxon>Eukaryota</taxon>
        <taxon>Viridiplantae</taxon>
        <taxon>Streptophyta</taxon>
        <taxon>Embryophyta</taxon>
        <taxon>Marchantiophyta</taxon>
        <taxon>Marchantiopsida</taxon>
        <taxon>Marchantiidae</taxon>
        <taxon>Marchantiales</taxon>
        <taxon>Ricciaceae</taxon>
        <taxon>Riccia</taxon>
    </lineage>
</organism>
<dbReference type="AlphaFoldDB" id="A0ABD1Z9F5"/>
<feature type="region of interest" description="Disordered" evidence="1">
    <location>
        <begin position="173"/>
        <end position="204"/>
    </location>
</feature>
<name>A0ABD1Z9F5_9MARC</name>
<dbReference type="Proteomes" id="UP001605036">
    <property type="component" value="Unassembled WGS sequence"/>
</dbReference>
<evidence type="ECO:0000256" key="1">
    <source>
        <dbReference type="SAM" id="MobiDB-lite"/>
    </source>
</evidence>
<feature type="compositionally biased region" description="Basic residues" evidence="1">
    <location>
        <begin position="194"/>
        <end position="204"/>
    </location>
</feature>
<evidence type="ECO:0000313" key="3">
    <source>
        <dbReference type="Proteomes" id="UP001605036"/>
    </source>
</evidence>
<evidence type="ECO:0000313" key="2">
    <source>
        <dbReference type="EMBL" id="KAL2644426.1"/>
    </source>
</evidence>
<accession>A0ABD1Z9F5</accession>